<gene>
    <name evidence="6" type="ORF">DES37_109196</name>
</gene>
<dbReference type="GO" id="GO:0003700">
    <property type="term" value="F:DNA-binding transcription factor activity"/>
    <property type="evidence" value="ECO:0007669"/>
    <property type="project" value="InterPro"/>
</dbReference>
<keyword evidence="4" id="KW-0804">Transcription</keyword>
<evidence type="ECO:0000256" key="2">
    <source>
        <dbReference type="ARBA" id="ARBA00023015"/>
    </source>
</evidence>
<dbReference type="Gene3D" id="1.10.10.10">
    <property type="entry name" value="Winged helix-like DNA-binding domain superfamily/Winged helix DNA-binding domain"/>
    <property type="match status" value="1"/>
</dbReference>
<evidence type="ECO:0000259" key="5">
    <source>
        <dbReference type="PROSITE" id="PS50931"/>
    </source>
</evidence>
<dbReference type="AlphaFoldDB" id="A0A317Q1Z9"/>
<keyword evidence="7" id="KW-1185">Reference proteome</keyword>
<dbReference type="InterPro" id="IPR036390">
    <property type="entry name" value="WH_DNA-bd_sf"/>
</dbReference>
<dbReference type="PROSITE" id="PS50931">
    <property type="entry name" value="HTH_LYSR"/>
    <property type="match status" value="1"/>
</dbReference>
<evidence type="ECO:0000256" key="3">
    <source>
        <dbReference type="ARBA" id="ARBA00023125"/>
    </source>
</evidence>
<dbReference type="GO" id="GO:0003677">
    <property type="term" value="F:DNA binding"/>
    <property type="evidence" value="ECO:0007669"/>
    <property type="project" value="UniProtKB-KW"/>
</dbReference>
<dbReference type="PANTHER" id="PTHR30118:SF7">
    <property type="entry name" value="TRANSCRIPTIONAL REGULATOR LYSR FAMILY"/>
    <property type="match status" value="1"/>
</dbReference>
<dbReference type="OrthoDB" id="8557381at2"/>
<dbReference type="Pfam" id="PF03466">
    <property type="entry name" value="LysR_substrate"/>
    <property type="match status" value="1"/>
</dbReference>
<evidence type="ECO:0000256" key="4">
    <source>
        <dbReference type="ARBA" id="ARBA00023163"/>
    </source>
</evidence>
<keyword evidence="3 6" id="KW-0238">DNA-binding</keyword>
<name>A0A317Q1Z9_9ENTR</name>
<protein>
    <submittedName>
        <fullName evidence="6">DNA-binding transcriptional LysR family regulator</fullName>
    </submittedName>
</protein>
<evidence type="ECO:0000313" key="6">
    <source>
        <dbReference type="EMBL" id="PWW07076.1"/>
    </source>
</evidence>
<dbReference type="SUPFAM" id="SSF46785">
    <property type="entry name" value="Winged helix' DNA-binding domain"/>
    <property type="match status" value="1"/>
</dbReference>
<comment type="caution">
    <text evidence="6">The sequence shown here is derived from an EMBL/GenBank/DDBJ whole genome shotgun (WGS) entry which is preliminary data.</text>
</comment>
<feature type="domain" description="HTH lysR-type" evidence="5">
    <location>
        <begin position="12"/>
        <end position="69"/>
    </location>
</feature>
<dbReference type="SUPFAM" id="SSF53850">
    <property type="entry name" value="Periplasmic binding protein-like II"/>
    <property type="match status" value="1"/>
</dbReference>
<evidence type="ECO:0000313" key="7">
    <source>
        <dbReference type="Proteomes" id="UP000246744"/>
    </source>
</evidence>
<proteinExistence type="inferred from homology"/>
<dbReference type="Pfam" id="PF00126">
    <property type="entry name" value="HTH_1"/>
    <property type="match status" value="1"/>
</dbReference>
<reference evidence="6 7" key="1">
    <citation type="submission" date="2018-05" db="EMBL/GenBank/DDBJ databases">
        <title>Genomic Encyclopedia of Type Strains, Phase IV (KMG-IV): sequencing the most valuable type-strain genomes for metagenomic binning, comparative biology and taxonomic classification.</title>
        <authorList>
            <person name="Goeker M."/>
        </authorList>
    </citation>
    <scope>NUCLEOTIDE SEQUENCE [LARGE SCALE GENOMIC DNA]</scope>
    <source>
        <strain evidence="6 7">DSM 19579</strain>
    </source>
</reference>
<comment type="similarity">
    <text evidence="1">Belongs to the LysR transcriptional regulatory family.</text>
</comment>
<dbReference type="Gene3D" id="3.40.190.10">
    <property type="entry name" value="Periplasmic binding protein-like II"/>
    <property type="match status" value="2"/>
</dbReference>
<dbReference type="Proteomes" id="UP000246744">
    <property type="component" value="Unassembled WGS sequence"/>
</dbReference>
<dbReference type="RefSeq" id="WP_036103225.1">
    <property type="nucleotide sequence ID" value="NZ_QGTS01000009.1"/>
</dbReference>
<dbReference type="InterPro" id="IPR000847">
    <property type="entry name" value="LysR_HTH_N"/>
</dbReference>
<organism evidence="6 7">
    <name type="scientific">Mangrovibacter plantisponsor</name>
    <dbReference type="NCBI Taxonomy" id="451513"/>
    <lineage>
        <taxon>Bacteria</taxon>
        <taxon>Pseudomonadati</taxon>
        <taxon>Pseudomonadota</taxon>
        <taxon>Gammaproteobacteria</taxon>
        <taxon>Enterobacterales</taxon>
        <taxon>Enterobacteriaceae</taxon>
        <taxon>Mangrovibacter</taxon>
    </lineage>
</organism>
<evidence type="ECO:0000256" key="1">
    <source>
        <dbReference type="ARBA" id="ARBA00009437"/>
    </source>
</evidence>
<sequence>MLQSNLAKVIKYDVNLLVTLYFLLKTRQVSKAATQLFIGQSAVSHQLARLREVFDDPLLVRSAHGMMMTPFAQRLYPTLEIMVADLEGIFDKNQPNTEPQPMKETYRICVPDDVYIDEVSLLFYDFAHKEGLEGKVTFEVFTRYDQCIQDLNDGKIDFFFGQCNSLSNNVCVSELVELEHFFTVRRGHPLAGRRVTLRDIARYPWIELMFREQLDLVIRQCWGETIKHMRCTLKTSSASAALALINHSDSVCVFSGDVIERRGLEKLRLAEPALKTTAFLYWHKVVDNDGFHRHIREGLLRRYVRESVFVQ</sequence>
<dbReference type="InterPro" id="IPR036388">
    <property type="entry name" value="WH-like_DNA-bd_sf"/>
</dbReference>
<dbReference type="CDD" id="cd05466">
    <property type="entry name" value="PBP2_LTTR_substrate"/>
    <property type="match status" value="1"/>
</dbReference>
<dbReference type="InterPro" id="IPR005119">
    <property type="entry name" value="LysR_subst-bd"/>
</dbReference>
<keyword evidence="2" id="KW-0805">Transcription regulation</keyword>
<accession>A0A317Q1Z9</accession>
<dbReference type="PANTHER" id="PTHR30118">
    <property type="entry name" value="HTH-TYPE TRANSCRIPTIONAL REGULATOR LEUO-RELATED"/>
    <property type="match status" value="1"/>
</dbReference>
<dbReference type="InterPro" id="IPR050389">
    <property type="entry name" value="LysR-type_TF"/>
</dbReference>
<dbReference type="EMBL" id="QGTS01000009">
    <property type="protein sequence ID" value="PWW07076.1"/>
    <property type="molecule type" value="Genomic_DNA"/>
</dbReference>